<name>A0A3B0SAP7_9ZZZZ</name>
<accession>A0A3B0SAP7</accession>
<organism evidence="1">
    <name type="scientific">hydrothermal vent metagenome</name>
    <dbReference type="NCBI Taxonomy" id="652676"/>
    <lineage>
        <taxon>unclassified sequences</taxon>
        <taxon>metagenomes</taxon>
        <taxon>ecological metagenomes</taxon>
    </lineage>
</organism>
<protein>
    <submittedName>
        <fullName evidence="1">Uncharacterized protein</fullName>
    </submittedName>
</protein>
<dbReference type="AlphaFoldDB" id="A0A3B0SAP7"/>
<dbReference type="EMBL" id="UOEJ01000145">
    <property type="protein sequence ID" value="VAW01340.1"/>
    <property type="molecule type" value="Genomic_DNA"/>
</dbReference>
<evidence type="ECO:0000313" key="1">
    <source>
        <dbReference type="EMBL" id="VAW01340.1"/>
    </source>
</evidence>
<reference evidence="1" key="1">
    <citation type="submission" date="2018-06" db="EMBL/GenBank/DDBJ databases">
        <authorList>
            <person name="Zhirakovskaya E."/>
        </authorList>
    </citation>
    <scope>NUCLEOTIDE SEQUENCE</scope>
</reference>
<proteinExistence type="predicted"/>
<gene>
    <name evidence="1" type="ORF">MNBD_ALPHA01-1433</name>
</gene>
<sequence>MGNNPTPQNWSDTTTDQKVNINNGVILSKASYFNFAASKSYVETARSGGLIIDPDILKQRFYEDLITGEYDPTNGYFKNGLTEKEAAYVANNYVYHGTGLSGEEDQLTMLSSVDDPNERYVISSGSNSVEEKWINNPRTVVGSTTGDLGQDINALTGDNSSITFGKTLDPNYTYNFVGHSNGGARSVETAQWFFDNGFTIGEILAYNSPGTPYGRWEDRPNPNSNFGGTHRVWVSLDRPIADKITYITNG</sequence>